<feature type="region of interest" description="Disordered" evidence="3">
    <location>
        <begin position="255"/>
        <end position="278"/>
    </location>
</feature>
<dbReference type="InterPro" id="IPR001447">
    <property type="entry name" value="Arylamine_N-AcTrfase"/>
</dbReference>
<evidence type="ECO:0000256" key="1">
    <source>
        <dbReference type="ARBA" id="ARBA00006547"/>
    </source>
</evidence>
<dbReference type="RefSeq" id="WP_386710260.1">
    <property type="nucleotide sequence ID" value="NZ_JBHXIJ010000031.1"/>
</dbReference>
<evidence type="ECO:0000256" key="3">
    <source>
        <dbReference type="SAM" id="MobiDB-lite"/>
    </source>
</evidence>
<comment type="caution">
    <text evidence="4">The sequence shown here is derived from an EMBL/GenBank/DDBJ whole genome shotgun (WGS) entry which is preliminary data.</text>
</comment>
<dbReference type="PANTHER" id="PTHR11786">
    <property type="entry name" value="N-HYDROXYARYLAMINE O-ACETYLTRANSFERASE"/>
    <property type="match status" value="1"/>
</dbReference>
<dbReference type="Gene3D" id="2.40.128.150">
    <property type="entry name" value="Cysteine proteinases"/>
    <property type="match status" value="1"/>
</dbReference>
<feature type="compositionally biased region" description="Pro residues" evidence="3">
    <location>
        <begin position="255"/>
        <end position="265"/>
    </location>
</feature>
<evidence type="ECO:0000313" key="5">
    <source>
        <dbReference type="Proteomes" id="UP001598448"/>
    </source>
</evidence>
<accession>A0ABW6FH81</accession>
<dbReference type="InterPro" id="IPR038765">
    <property type="entry name" value="Papain-like_cys_pep_sf"/>
</dbReference>
<keyword evidence="5" id="KW-1185">Reference proteome</keyword>
<evidence type="ECO:0000256" key="2">
    <source>
        <dbReference type="RuleBase" id="RU003452"/>
    </source>
</evidence>
<dbReference type="EMBL" id="JBHXIJ010000031">
    <property type="protein sequence ID" value="MFD5098770.1"/>
    <property type="molecule type" value="Genomic_DNA"/>
</dbReference>
<sequence>MDTSQVDAYLHRIGAVRSEHPTVGALRELQLRHLRTVPFENLSIHLGEDIVLEERALHDKIVGSRRGGFCYEVNGLFAALLTALGFEVQLLQARVFASGDLGIPYDHLALGVTTADSTGSWLVDVGFGAHSHYPLDLTARGDQTDPGGTFRLAEAQYGDLDVFKDGEPEFRLDPRPRVLADFTAACWWHRTSPRSSFTRSLVCSRLTSEGRVTLSGRKLVTTVSGNRHERELATDAEVLAAYRDHFGITLDHCPEPAPLPSPPPAGTGGGGAAGGRCG</sequence>
<dbReference type="Gene3D" id="3.30.2140.10">
    <property type="entry name" value="Arylamine N-acetyltransferase"/>
    <property type="match status" value="1"/>
</dbReference>
<dbReference type="Pfam" id="PF00797">
    <property type="entry name" value="Acetyltransf_2"/>
    <property type="match status" value="1"/>
</dbReference>
<name>A0ABW6FH81_9ACTN</name>
<reference evidence="4 5" key="1">
    <citation type="submission" date="2024-09" db="EMBL/GenBank/DDBJ databases">
        <title>The Natural Products Discovery Center: Release of the First 8490 Sequenced Strains for Exploring Actinobacteria Biosynthetic Diversity.</title>
        <authorList>
            <person name="Kalkreuter E."/>
            <person name="Kautsar S.A."/>
            <person name="Yang D."/>
            <person name="Bader C.D."/>
            <person name="Teijaro C.N."/>
            <person name="Fluegel L."/>
            <person name="Davis C.M."/>
            <person name="Simpson J.R."/>
            <person name="Lauterbach L."/>
            <person name="Steele A.D."/>
            <person name="Gui C."/>
            <person name="Meng S."/>
            <person name="Li G."/>
            <person name="Viehrig K."/>
            <person name="Ye F."/>
            <person name="Su P."/>
            <person name="Kiefer A.F."/>
            <person name="Nichols A."/>
            <person name="Cepeda A.J."/>
            <person name="Yan W."/>
            <person name="Fan B."/>
            <person name="Jiang Y."/>
            <person name="Adhikari A."/>
            <person name="Zheng C.-J."/>
            <person name="Schuster L."/>
            <person name="Cowan T.M."/>
            <person name="Smanski M.J."/>
            <person name="Chevrette M.G."/>
            <person name="De Carvalho L.P.S."/>
            <person name="Shen B."/>
        </authorList>
    </citation>
    <scope>NUCLEOTIDE SEQUENCE [LARGE SCALE GENOMIC DNA]</scope>
    <source>
        <strain evidence="4 5">NPDC058348</strain>
    </source>
</reference>
<protein>
    <submittedName>
        <fullName evidence="4">Arylamine N-acetyltransferase</fullName>
    </submittedName>
</protein>
<gene>
    <name evidence="4" type="ORF">ACFWJN_07345</name>
</gene>
<organism evidence="4 5">
    <name type="scientific">Streptomyces albidochromogenes</name>
    <dbReference type="NCBI Taxonomy" id="329524"/>
    <lineage>
        <taxon>Bacteria</taxon>
        <taxon>Bacillati</taxon>
        <taxon>Actinomycetota</taxon>
        <taxon>Actinomycetes</taxon>
        <taxon>Kitasatosporales</taxon>
        <taxon>Streptomycetaceae</taxon>
        <taxon>Streptomyces</taxon>
    </lineage>
</organism>
<comment type="similarity">
    <text evidence="1 2">Belongs to the arylamine N-acetyltransferase family.</text>
</comment>
<dbReference type="PANTHER" id="PTHR11786:SF0">
    <property type="entry name" value="ARYLAMINE N-ACETYLTRANSFERASE 4-RELATED"/>
    <property type="match status" value="1"/>
</dbReference>
<dbReference type="Proteomes" id="UP001598448">
    <property type="component" value="Unassembled WGS sequence"/>
</dbReference>
<evidence type="ECO:0000313" key="4">
    <source>
        <dbReference type="EMBL" id="MFD5098770.1"/>
    </source>
</evidence>
<dbReference type="PRINTS" id="PR01543">
    <property type="entry name" value="ANATRNSFRASE"/>
</dbReference>
<feature type="compositionally biased region" description="Gly residues" evidence="3">
    <location>
        <begin position="266"/>
        <end position="278"/>
    </location>
</feature>
<proteinExistence type="inferred from homology"/>
<dbReference type="SUPFAM" id="SSF54001">
    <property type="entry name" value="Cysteine proteinases"/>
    <property type="match status" value="1"/>
</dbReference>